<dbReference type="InterPro" id="IPR011333">
    <property type="entry name" value="SKP1/BTB/POZ_sf"/>
</dbReference>
<dbReference type="OrthoDB" id="194443at2759"/>
<protein>
    <recommendedName>
        <fullName evidence="2">BTB domain-containing protein</fullName>
    </recommendedName>
</protein>
<accession>A0A6A6R5M0</accession>
<evidence type="ECO:0000259" key="2">
    <source>
        <dbReference type="PROSITE" id="PS50097"/>
    </source>
</evidence>
<dbReference type="PROSITE" id="PS50097">
    <property type="entry name" value="BTB"/>
    <property type="match status" value="1"/>
</dbReference>
<dbReference type="SUPFAM" id="SSF54695">
    <property type="entry name" value="POZ domain"/>
    <property type="match status" value="1"/>
</dbReference>
<dbReference type="Pfam" id="PF00651">
    <property type="entry name" value="BTB"/>
    <property type="match status" value="1"/>
</dbReference>
<name>A0A6A6R5M0_9PEZI</name>
<dbReference type="AlphaFoldDB" id="A0A6A6R5M0"/>
<dbReference type="Proteomes" id="UP000799750">
    <property type="component" value="Unassembled WGS sequence"/>
</dbReference>
<dbReference type="Gene3D" id="3.30.710.10">
    <property type="entry name" value="Potassium Channel Kv1.1, Chain A"/>
    <property type="match status" value="1"/>
</dbReference>
<dbReference type="EMBL" id="MU004184">
    <property type="protein sequence ID" value="KAF2499043.1"/>
    <property type="molecule type" value="Genomic_DNA"/>
</dbReference>
<keyword evidence="4" id="KW-1185">Reference proteome</keyword>
<dbReference type="PANTHER" id="PTHR47843:SF2">
    <property type="entry name" value="BTB DOMAIN-CONTAINING PROTEIN"/>
    <property type="match status" value="1"/>
</dbReference>
<evidence type="ECO:0000313" key="4">
    <source>
        <dbReference type="Proteomes" id="UP000799750"/>
    </source>
</evidence>
<dbReference type="SMART" id="SM00225">
    <property type="entry name" value="BTB"/>
    <property type="match status" value="1"/>
</dbReference>
<feature type="domain" description="BTB" evidence="2">
    <location>
        <begin position="22"/>
        <end position="91"/>
    </location>
</feature>
<sequence>MAPRSSSKRKRVSTATAHSDQVTVTLIIGPDATPFDIHRELLCKRSEFFRGAFKGGFKEAGERSMVLEDVSVSLMRQFMRWIYNGAFPFTASIEEGGSDDDHVVLDPDELLDLYIFGDRYDLPTLRGDSLAMIQEAFRETGEGIGKESEEVEEEFEEDEGEFDEDEEEFDEDEEEFDEDEEGADDEEDDDNNEGDGVENEEDDEEEEEEDLSIPLELVVRAYENLPHSSAMCKWLAWHMSMNWQPGDLHPDEFETLAHLPHTFILAVAIYGRQRMERAIADDVHVNDLALLEEEEDEKCCQFHEHALTGQCLDVVDHSVLKKIFRKLDVVSQ</sequence>
<gene>
    <name evidence="3" type="ORF">BU16DRAFT_523639</name>
</gene>
<dbReference type="InterPro" id="IPR000210">
    <property type="entry name" value="BTB/POZ_dom"/>
</dbReference>
<feature type="region of interest" description="Disordered" evidence="1">
    <location>
        <begin position="141"/>
        <end position="211"/>
    </location>
</feature>
<organism evidence="3 4">
    <name type="scientific">Lophium mytilinum</name>
    <dbReference type="NCBI Taxonomy" id="390894"/>
    <lineage>
        <taxon>Eukaryota</taxon>
        <taxon>Fungi</taxon>
        <taxon>Dikarya</taxon>
        <taxon>Ascomycota</taxon>
        <taxon>Pezizomycotina</taxon>
        <taxon>Dothideomycetes</taxon>
        <taxon>Pleosporomycetidae</taxon>
        <taxon>Mytilinidiales</taxon>
        <taxon>Mytilinidiaceae</taxon>
        <taxon>Lophium</taxon>
    </lineage>
</organism>
<dbReference type="PANTHER" id="PTHR47843">
    <property type="entry name" value="BTB DOMAIN-CONTAINING PROTEIN-RELATED"/>
    <property type="match status" value="1"/>
</dbReference>
<feature type="compositionally biased region" description="Acidic residues" evidence="1">
    <location>
        <begin position="149"/>
        <end position="211"/>
    </location>
</feature>
<evidence type="ECO:0000256" key="1">
    <source>
        <dbReference type="SAM" id="MobiDB-lite"/>
    </source>
</evidence>
<evidence type="ECO:0000313" key="3">
    <source>
        <dbReference type="EMBL" id="KAF2499043.1"/>
    </source>
</evidence>
<reference evidence="3" key="1">
    <citation type="journal article" date="2020" name="Stud. Mycol.">
        <title>101 Dothideomycetes genomes: a test case for predicting lifestyles and emergence of pathogens.</title>
        <authorList>
            <person name="Haridas S."/>
            <person name="Albert R."/>
            <person name="Binder M."/>
            <person name="Bloem J."/>
            <person name="Labutti K."/>
            <person name="Salamov A."/>
            <person name="Andreopoulos B."/>
            <person name="Baker S."/>
            <person name="Barry K."/>
            <person name="Bills G."/>
            <person name="Bluhm B."/>
            <person name="Cannon C."/>
            <person name="Castanera R."/>
            <person name="Culley D."/>
            <person name="Daum C."/>
            <person name="Ezra D."/>
            <person name="Gonzalez J."/>
            <person name="Henrissat B."/>
            <person name="Kuo A."/>
            <person name="Liang C."/>
            <person name="Lipzen A."/>
            <person name="Lutzoni F."/>
            <person name="Magnuson J."/>
            <person name="Mondo S."/>
            <person name="Nolan M."/>
            <person name="Ohm R."/>
            <person name="Pangilinan J."/>
            <person name="Park H.-J."/>
            <person name="Ramirez L."/>
            <person name="Alfaro M."/>
            <person name="Sun H."/>
            <person name="Tritt A."/>
            <person name="Yoshinaga Y."/>
            <person name="Zwiers L.-H."/>
            <person name="Turgeon B."/>
            <person name="Goodwin S."/>
            <person name="Spatafora J."/>
            <person name="Crous P."/>
            <person name="Grigoriev I."/>
        </authorList>
    </citation>
    <scope>NUCLEOTIDE SEQUENCE</scope>
    <source>
        <strain evidence="3">CBS 269.34</strain>
    </source>
</reference>
<proteinExistence type="predicted"/>